<dbReference type="EMBL" id="DUIH01000009">
    <property type="protein sequence ID" value="HIH69451.1"/>
    <property type="molecule type" value="Genomic_DNA"/>
</dbReference>
<dbReference type="Proteomes" id="UP000600363">
    <property type="component" value="Unassembled WGS sequence"/>
</dbReference>
<reference evidence="1" key="1">
    <citation type="journal article" date="2020" name="bioRxiv">
        <title>A rank-normalized archaeal taxonomy based on genome phylogeny resolves widespread incomplete and uneven classifications.</title>
        <authorList>
            <person name="Rinke C."/>
            <person name="Chuvochina M."/>
            <person name="Mussig A.J."/>
            <person name="Chaumeil P.-A."/>
            <person name="Waite D.W."/>
            <person name="Whitman W.B."/>
            <person name="Parks D.H."/>
            <person name="Hugenholtz P."/>
        </authorList>
    </citation>
    <scope>NUCLEOTIDE SEQUENCE</scope>
    <source>
        <strain evidence="1">UBA12518</strain>
    </source>
</reference>
<dbReference type="AlphaFoldDB" id="A0A832VMN3"/>
<evidence type="ECO:0000313" key="1">
    <source>
        <dbReference type="EMBL" id="HIH69451.1"/>
    </source>
</evidence>
<protein>
    <submittedName>
        <fullName evidence="1">Uncharacterized protein</fullName>
    </submittedName>
</protein>
<proteinExistence type="predicted"/>
<gene>
    <name evidence="1" type="ORF">HA299_02340</name>
</gene>
<comment type="caution">
    <text evidence="1">The sequence shown here is derived from an EMBL/GenBank/DDBJ whole genome shotgun (WGS) entry which is preliminary data.</text>
</comment>
<evidence type="ECO:0000313" key="2">
    <source>
        <dbReference type="Proteomes" id="UP000600363"/>
    </source>
</evidence>
<organism evidence="1 2">
    <name type="scientific">Methermicoccus shengliensis</name>
    <dbReference type="NCBI Taxonomy" id="660064"/>
    <lineage>
        <taxon>Archaea</taxon>
        <taxon>Methanobacteriati</taxon>
        <taxon>Methanobacteriota</taxon>
        <taxon>Stenosarchaea group</taxon>
        <taxon>Methanomicrobia</taxon>
        <taxon>Methanosarcinales</taxon>
        <taxon>Methermicoccaceae</taxon>
        <taxon>Methermicoccus</taxon>
    </lineage>
</organism>
<dbReference type="RefSeq" id="WP_157203045.1">
    <property type="nucleotide sequence ID" value="NZ_DUIH01000009.1"/>
</dbReference>
<name>A0A832VMN3_9EURY</name>
<sequence>MPRWGKEWRTMEKDSRTLVMYRMDCSESSGGLSHYIIYGDIPKEKTGF</sequence>
<accession>A0A832VMN3</accession>